<feature type="compositionally biased region" description="Polar residues" evidence="1">
    <location>
        <begin position="113"/>
        <end position="128"/>
    </location>
</feature>
<dbReference type="RefSeq" id="XP_031868331.1">
    <property type="nucleotide sequence ID" value="XM_032014910.1"/>
</dbReference>
<evidence type="ECO:0000313" key="3">
    <source>
        <dbReference type="Proteomes" id="UP000254866"/>
    </source>
</evidence>
<feature type="region of interest" description="Disordered" evidence="1">
    <location>
        <begin position="277"/>
        <end position="314"/>
    </location>
</feature>
<dbReference type="EMBL" id="NPIC01000005">
    <property type="protein sequence ID" value="RDL35675.1"/>
    <property type="molecule type" value="Genomic_DNA"/>
</dbReference>
<evidence type="ECO:0000256" key="1">
    <source>
        <dbReference type="SAM" id="MobiDB-lite"/>
    </source>
</evidence>
<feature type="region of interest" description="Disordered" evidence="1">
    <location>
        <begin position="75"/>
        <end position="159"/>
    </location>
</feature>
<keyword evidence="3" id="KW-1185">Reference proteome</keyword>
<proteinExistence type="predicted"/>
<evidence type="ECO:0000313" key="2">
    <source>
        <dbReference type="EMBL" id="RDL35675.1"/>
    </source>
</evidence>
<organism evidence="2 3">
    <name type="scientific">Venustampulla echinocandica</name>
    <dbReference type="NCBI Taxonomy" id="2656787"/>
    <lineage>
        <taxon>Eukaryota</taxon>
        <taxon>Fungi</taxon>
        <taxon>Dikarya</taxon>
        <taxon>Ascomycota</taxon>
        <taxon>Pezizomycotina</taxon>
        <taxon>Leotiomycetes</taxon>
        <taxon>Helotiales</taxon>
        <taxon>Pleuroascaceae</taxon>
        <taxon>Venustampulla</taxon>
    </lineage>
</organism>
<evidence type="ECO:0008006" key="4">
    <source>
        <dbReference type="Google" id="ProtNLM"/>
    </source>
</evidence>
<dbReference type="AlphaFoldDB" id="A0A370TJI6"/>
<accession>A0A370TJI6</accession>
<dbReference type="Proteomes" id="UP000254866">
    <property type="component" value="Unassembled WGS sequence"/>
</dbReference>
<comment type="caution">
    <text evidence="2">The sequence shown here is derived from an EMBL/GenBank/DDBJ whole genome shotgun (WGS) entry which is preliminary data.</text>
</comment>
<feature type="compositionally biased region" description="Low complexity" evidence="1">
    <location>
        <begin position="92"/>
        <end position="112"/>
    </location>
</feature>
<dbReference type="GeneID" id="43599136"/>
<reference evidence="2 3" key="1">
    <citation type="journal article" date="2018" name="IMA Fungus">
        <title>IMA Genome-F 9: Draft genome sequence of Annulohypoxylon stygium, Aspergillus mulundensis, Berkeleyomyces basicola (syn. Thielaviopsis basicola), Ceratocystis smalleyi, two Cercospora beticola strains, Coleophoma cylindrospora, Fusarium fracticaudum, Phialophora cf. hyalina, and Morchella septimelata.</title>
        <authorList>
            <person name="Wingfield B.D."/>
            <person name="Bills G.F."/>
            <person name="Dong Y."/>
            <person name="Huang W."/>
            <person name="Nel W.J."/>
            <person name="Swalarsk-Parry B.S."/>
            <person name="Vaghefi N."/>
            <person name="Wilken P.M."/>
            <person name="An Z."/>
            <person name="de Beer Z.W."/>
            <person name="De Vos L."/>
            <person name="Chen L."/>
            <person name="Duong T.A."/>
            <person name="Gao Y."/>
            <person name="Hammerbacher A."/>
            <person name="Kikkert J.R."/>
            <person name="Li Y."/>
            <person name="Li H."/>
            <person name="Li K."/>
            <person name="Li Q."/>
            <person name="Liu X."/>
            <person name="Ma X."/>
            <person name="Naidoo K."/>
            <person name="Pethybridge S.J."/>
            <person name="Sun J."/>
            <person name="Steenkamp E.T."/>
            <person name="van der Nest M.A."/>
            <person name="van Wyk S."/>
            <person name="Wingfield M.J."/>
            <person name="Xiong C."/>
            <person name="Yue Q."/>
            <person name="Zhang X."/>
        </authorList>
    </citation>
    <scope>NUCLEOTIDE SEQUENCE [LARGE SCALE GENOMIC DNA]</scope>
    <source>
        <strain evidence="2 3">BP 5553</strain>
    </source>
</reference>
<gene>
    <name evidence="2" type="ORF">BP5553_06287</name>
</gene>
<dbReference type="OrthoDB" id="371463at2759"/>
<name>A0A370TJI6_9HELO</name>
<feature type="compositionally biased region" description="Basic residues" evidence="1">
    <location>
        <begin position="305"/>
        <end position="314"/>
    </location>
</feature>
<feature type="compositionally biased region" description="Low complexity" evidence="1">
    <location>
        <begin position="142"/>
        <end position="154"/>
    </location>
</feature>
<sequence length="314" mass="34716">MPTYLVHGFRWPRWAIRIYIARQDLEDAASDWIVAPATSVTLLNSFYTLYDFLPPSSPPPSSYALPAPHTQVVVQEASTKEPPRRLTKRNTSSRASLKSSLSVRARRSSALSIANTQRQSGIANGQNGDKNRHGRNGTHLESPPSTNANTSTSTLAEKDAPSFNDWSVVKILEQYNPADMHSTSQPYAYVGDYFVKVELGVSIPEEMAKYDAMMRAEEELVSPGGPGSLGEGLSARDIRRKSRRLGWFEKLRDGVHKGAEIEWFVVVCGDEERVAPEVSDLGSSSLGSEDEDIKTPRSAGLRGFFGKKKTIREE</sequence>
<protein>
    <recommendedName>
        <fullName evidence="4">Developmental regulator protein</fullName>
    </recommendedName>
</protein>